<evidence type="ECO:0000256" key="1">
    <source>
        <dbReference type="SAM" id="MobiDB-lite"/>
    </source>
</evidence>
<accession>A0A4R6QQ11</accession>
<keyword evidence="3" id="KW-1185">Reference proteome</keyword>
<feature type="compositionally biased region" description="Basic and acidic residues" evidence="1">
    <location>
        <begin position="1"/>
        <end position="19"/>
    </location>
</feature>
<reference evidence="2 3" key="1">
    <citation type="submission" date="2019-03" db="EMBL/GenBank/DDBJ databases">
        <title>Genomic Encyclopedia of Type Strains, Phase IV (KMG-IV): sequencing the most valuable type-strain genomes for metagenomic binning, comparative biology and taxonomic classification.</title>
        <authorList>
            <person name="Goeker M."/>
        </authorList>
    </citation>
    <scope>NUCLEOTIDE SEQUENCE [LARGE SCALE GENOMIC DNA]</scope>
    <source>
        <strain evidence="2 3">DSM 16998</strain>
    </source>
</reference>
<evidence type="ECO:0000313" key="3">
    <source>
        <dbReference type="Proteomes" id="UP000295361"/>
    </source>
</evidence>
<dbReference type="AlphaFoldDB" id="A0A4R6QQ11"/>
<dbReference type="InParanoid" id="A0A4R6QQ11"/>
<dbReference type="OrthoDB" id="6725579at2"/>
<proteinExistence type="predicted"/>
<dbReference type="EMBL" id="SNXS01000002">
    <property type="protein sequence ID" value="TDP73106.1"/>
    <property type="molecule type" value="Genomic_DNA"/>
</dbReference>
<dbReference type="RefSeq" id="WP_133700507.1">
    <property type="nucleotide sequence ID" value="NZ_SNXS01000002.1"/>
</dbReference>
<organism evidence="2 3">
    <name type="scientific">Roseateles toxinivorans</name>
    <dbReference type="NCBI Taxonomy" id="270368"/>
    <lineage>
        <taxon>Bacteria</taxon>
        <taxon>Pseudomonadati</taxon>
        <taxon>Pseudomonadota</taxon>
        <taxon>Betaproteobacteria</taxon>
        <taxon>Burkholderiales</taxon>
        <taxon>Sphaerotilaceae</taxon>
        <taxon>Roseateles</taxon>
    </lineage>
</organism>
<dbReference type="Proteomes" id="UP000295361">
    <property type="component" value="Unassembled WGS sequence"/>
</dbReference>
<gene>
    <name evidence="2" type="ORF">DES47_102852</name>
</gene>
<name>A0A4R6QQ11_9BURK</name>
<protein>
    <submittedName>
        <fullName evidence="2">Uncharacterized protein</fullName>
    </submittedName>
</protein>
<sequence>MRPKYDDARRRPKADERTRRNSATKVRYLSAVHDNCYLNTEAFIKQGRQCAMYEGIDFDSAEWNVTGSKQARSHKQRDSYLNFTAHKTDQDVGSKVGVEFSNESQFAETVKAFIRLRAEIGGQSPNNQSEMVIAFRYLYDALKNDQFDLKLLTREHLDIAARVVAAREKPISRYKRIQKLEEIARVLDSNRLTMAQLDWRCSWNSKPADHEGTLAESKDSDRPHPKLPKDGVIEAVAHLYKTIPSEAWADRVRICLVALLPILGFRIGELLTLPALRLQTEDDTGRKYLIYYPEKGAPPQKKWLMTAGGILVEQMIDEILGLTAGPRGVAAWLYDHPGSINLEFPSNDGETVALADIQRVLGIGSPSGTRQFVTGEGRGLKVKRARVAKSDLVAVLRSETYSEPVSVVEGTGEELLLKDALACAFKHAFHAKKLTLSYAVLPISEQQISDFICGRAGMSAVFARYGIEGPNGSTLKVSSHAFRHWLNDCYDRGGLSDVEQAVYFGRRNPKDNRAYQHKSPQERVREAREALKKGTMKGPLAEKIRSLPVGRQDAILAARVQAVHVVPGGACFHQFSQSPCPNHMACKSGCGDFHWQTDDQIQTKELEFEKGILEAAIEAAKLELGEDTYGADVWLQHNLEKLAQVDRCIADSAPVGN</sequence>
<comment type="caution">
    <text evidence="2">The sequence shown here is derived from an EMBL/GenBank/DDBJ whole genome shotgun (WGS) entry which is preliminary data.</text>
</comment>
<feature type="region of interest" description="Disordered" evidence="1">
    <location>
        <begin position="1"/>
        <end position="22"/>
    </location>
</feature>
<evidence type="ECO:0000313" key="2">
    <source>
        <dbReference type="EMBL" id="TDP73106.1"/>
    </source>
</evidence>